<dbReference type="Pfam" id="PF00582">
    <property type="entry name" value="Usp"/>
    <property type="match status" value="1"/>
</dbReference>
<name>A0A1G8NVZ0_9BACI</name>
<evidence type="ECO:0000313" key="4">
    <source>
        <dbReference type="Proteomes" id="UP000198853"/>
    </source>
</evidence>
<dbReference type="EMBL" id="FNEN01000007">
    <property type="protein sequence ID" value="SDI83690.1"/>
    <property type="molecule type" value="Genomic_DNA"/>
</dbReference>
<dbReference type="CDD" id="cd00293">
    <property type="entry name" value="USP-like"/>
    <property type="match status" value="1"/>
</dbReference>
<dbReference type="AlphaFoldDB" id="A0A1G8NVZ0"/>
<organism evidence="3 4">
    <name type="scientific">Natribacillus halophilus</name>
    <dbReference type="NCBI Taxonomy" id="549003"/>
    <lineage>
        <taxon>Bacteria</taxon>
        <taxon>Bacillati</taxon>
        <taxon>Bacillota</taxon>
        <taxon>Bacilli</taxon>
        <taxon>Bacillales</taxon>
        <taxon>Bacillaceae</taxon>
        <taxon>Natribacillus</taxon>
    </lineage>
</organism>
<dbReference type="InterPro" id="IPR006016">
    <property type="entry name" value="UspA"/>
</dbReference>
<gene>
    <name evidence="3" type="ORF">SAMN04488123_10731</name>
</gene>
<evidence type="ECO:0000259" key="2">
    <source>
        <dbReference type="Pfam" id="PF00582"/>
    </source>
</evidence>
<dbReference type="Gene3D" id="3.40.50.620">
    <property type="entry name" value="HUPs"/>
    <property type="match status" value="1"/>
</dbReference>
<evidence type="ECO:0000256" key="1">
    <source>
        <dbReference type="ARBA" id="ARBA00008791"/>
    </source>
</evidence>
<evidence type="ECO:0000313" key="3">
    <source>
        <dbReference type="EMBL" id="SDI83690.1"/>
    </source>
</evidence>
<dbReference type="RefSeq" id="WP_090398244.1">
    <property type="nucleotide sequence ID" value="NZ_FNEN01000007.1"/>
</dbReference>
<dbReference type="InterPro" id="IPR014729">
    <property type="entry name" value="Rossmann-like_a/b/a_fold"/>
</dbReference>
<dbReference type="PANTHER" id="PTHR46268">
    <property type="entry name" value="STRESS RESPONSE PROTEIN NHAX"/>
    <property type="match status" value="1"/>
</dbReference>
<dbReference type="Proteomes" id="UP000198853">
    <property type="component" value="Unassembled WGS sequence"/>
</dbReference>
<comment type="similarity">
    <text evidence="1">Belongs to the universal stress protein A family.</text>
</comment>
<accession>A0A1G8NVZ0</accession>
<protein>
    <submittedName>
        <fullName evidence="3">Nucleotide-binding universal stress protein, UspA family</fullName>
    </submittedName>
</protein>
<proteinExistence type="inferred from homology"/>
<reference evidence="3 4" key="1">
    <citation type="submission" date="2016-10" db="EMBL/GenBank/DDBJ databases">
        <authorList>
            <person name="de Groot N.N."/>
        </authorList>
    </citation>
    <scope>NUCLEOTIDE SEQUENCE [LARGE SCALE GENOMIC DNA]</scope>
    <source>
        <strain evidence="3 4">DSM 21771</strain>
    </source>
</reference>
<keyword evidence="4" id="KW-1185">Reference proteome</keyword>
<dbReference type="PANTHER" id="PTHR46268:SF23">
    <property type="entry name" value="UNIVERSAL STRESS PROTEIN A-RELATED"/>
    <property type="match status" value="1"/>
</dbReference>
<dbReference type="OrthoDB" id="9789668at2"/>
<sequence>MSHAPNTIVVAVDDRPEGQLARQKAMDMAVQHNAQLILVHVINLNLHHYIDRTNITFRSNLAAKRRQMLVDYQHMCYQEGGFYPKAELAFGQPEKILATDIMEKYDPQLIIVGTRRKKGIRQWLKGQNDRRLSRRVPCDVLTVQAEKH</sequence>
<feature type="domain" description="UspA" evidence="2">
    <location>
        <begin position="7"/>
        <end position="143"/>
    </location>
</feature>
<dbReference type="SUPFAM" id="SSF52402">
    <property type="entry name" value="Adenine nucleotide alpha hydrolases-like"/>
    <property type="match status" value="1"/>
</dbReference>